<reference evidence="1" key="1">
    <citation type="submission" date="2023-07" db="EMBL/GenBank/DDBJ databases">
        <authorList>
            <consortium name="CYATHOMIX"/>
        </authorList>
    </citation>
    <scope>NUCLEOTIDE SEQUENCE</scope>
    <source>
        <strain evidence="1">N/A</strain>
    </source>
</reference>
<dbReference type="EMBL" id="CATQJL010000223">
    <property type="protein sequence ID" value="CAJ0597346.1"/>
    <property type="molecule type" value="Genomic_DNA"/>
</dbReference>
<evidence type="ECO:0000313" key="1">
    <source>
        <dbReference type="EMBL" id="CAJ0597346.1"/>
    </source>
</evidence>
<proteinExistence type="predicted"/>
<keyword evidence="2" id="KW-1185">Reference proteome</keyword>
<evidence type="ECO:0000313" key="2">
    <source>
        <dbReference type="Proteomes" id="UP001176961"/>
    </source>
</evidence>
<name>A0AA36GS58_CYLNA</name>
<sequence>MSSLFCFLAFFLAVQNIDAERPIEVRVITNQLFHRHLNDMHIKVFRNMLDEYIGTKGINFAEEEIQERIVDEGGMFAVRYILRDFDCDELIELARDGKSRTDFVSAVKIKCPCRSEIVIDSTNMNQYENMNQYQ</sequence>
<dbReference type="InterPro" id="IPR035126">
    <property type="entry name" value="SCVP"/>
</dbReference>
<comment type="caution">
    <text evidence="1">The sequence shown here is derived from an EMBL/GenBank/DDBJ whole genome shotgun (WGS) entry which is preliminary data.</text>
</comment>
<gene>
    <name evidence="1" type="ORF">CYNAS_LOCUS9329</name>
</gene>
<accession>A0AA36GS58</accession>
<dbReference type="Pfam" id="PF17619">
    <property type="entry name" value="SCVP"/>
    <property type="match status" value="1"/>
</dbReference>
<dbReference type="Proteomes" id="UP001176961">
    <property type="component" value="Unassembled WGS sequence"/>
</dbReference>
<organism evidence="1 2">
    <name type="scientific">Cylicocyclus nassatus</name>
    <name type="common">Nematode worm</name>
    <dbReference type="NCBI Taxonomy" id="53992"/>
    <lineage>
        <taxon>Eukaryota</taxon>
        <taxon>Metazoa</taxon>
        <taxon>Ecdysozoa</taxon>
        <taxon>Nematoda</taxon>
        <taxon>Chromadorea</taxon>
        <taxon>Rhabditida</taxon>
        <taxon>Rhabditina</taxon>
        <taxon>Rhabditomorpha</taxon>
        <taxon>Strongyloidea</taxon>
        <taxon>Strongylidae</taxon>
        <taxon>Cylicocyclus</taxon>
    </lineage>
</organism>
<dbReference type="AlphaFoldDB" id="A0AA36GS58"/>
<protein>
    <submittedName>
        <fullName evidence="1">Uncharacterized protein</fullName>
    </submittedName>
</protein>